<protein>
    <recommendedName>
        <fullName evidence="2">BspA family leucine-rich repeat surface protein</fullName>
    </recommendedName>
</protein>
<dbReference type="InterPro" id="IPR011889">
    <property type="entry name" value="Liste_lipo_26"/>
</dbReference>
<proteinExistence type="predicted"/>
<dbReference type="EMBL" id="MN740554">
    <property type="protein sequence ID" value="QHS77540.1"/>
    <property type="molecule type" value="Genomic_DNA"/>
</dbReference>
<sequence>MLKNVTNLDACFDGCTNFNGDISKWDTTNVISMAFMFNNCTSFNQNIGSWNLTNVTDISNMLDGTFFSISNMNAIVLGWSNSQPLNTNINFSNNRTSYSNQEVINFGYSENEANTLTYDVSDKSTILLYNIKNDNTEITLPINYNNNMEVYDNSYDGTPLVVADNKITLNAGIHNIYVLNTTNIEWQRPTNTISLESLIDIKDTRALTLPQNNTTIGYFQNCTNLIWTATDGINLNTTSLSRCFYNCTSFNGNISNWNVLNVTNMISMFYNCTSFNQPLDFDTTNVIYMNSMFYNCTSFNQSLDLDTTNVTIINGMFYNCTSFNQPLDFNTSNVTNMNYMFSYCTSFNQPLDWDTFNVTNMNYMFSNCTSFNQPLDFDTSNVTNMDDMFSYCTSFNQPLDFDTSNVTSMSFMFYNCTSFNQPLDFNTSKVTDMRYMFYNCTSFDQNISEWDIFNVDNFNNFCFGVTISEENYDNILISWVTKVKQINELEDQRTLHFGNSVSSINDTIKRAYSDINYKIIDGGPDFEGISPQILLEKNKFIFIIVDSIMDFNGQQSKLLTDYIATKNTSAEINKVICTFINN</sequence>
<dbReference type="InterPro" id="IPR005046">
    <property type="entry name" value="DUF285"/>
</dbReference>
<evidence type="ECO:0008006" key="2">
    <source>
        <dbReference type="Google" id="ProtNLM"/>
    </source>
</evidence>
<dbReference type="Pfam" id="PF03382">
    <property type="entry name" value="DUF285"/>
    <property type="match status" value="4"/>
</dbReference>
<dbReference type="AlphaFoldDB" id="A0A6C0ADJ7"/>
<dbReference type="NCBIfam" id="TIGR02167">
    <property type="entry name" value="Liste_lipo_26"/>
    <property type="match status" value="5"/>
</dbReference>
<organism evidence="1">
    <name type="scientific">viral metagenome</name>
    <dbReference type="NCBI Taxonomy" id="1070528"/>
    <lineage>
        <taxon>unclassified sequences</taxon>
        <taxon>metagenomes</taxon>
        <taxon>organismal metagenomes</taxon>
    </lineage>
</organism>
<evidence type="ECO:0000313" key="1">
    <source>
        <dbReference type="EMBL" id="QHS77540.1"/>
    </source>
</evidence>
<accession>A0A6C0ADJ7</accession>
<reference evidence="1" key="1">
    <citation type="journal article" date="2020" name="Nature">
        <title>Giant virus diversity and host interactions through global metagenomics.</title>
        <authorList>
            <person name="Schulz F."/>
            <person name="Roux S."/>
            <person name="Paez-Espino D."/>
            <person name="Jungbluth S."/>
            <person name="Walsh D.A."/>
            <person name="Denef V.J."/>
            <person name="McMahon K.D."/>
            <person name="Konstantinidis K.T."/>
            <person name="Eloe-Fadrosh E.A."/>
            <person name="Kyrpides N.C."/>
            <person name="Woyke T."/>
        </authorList>
    </citation>
    <scope>NUCLEOTIDE SEQUENCE</scope>
    <source>
        <strain evidence="1">GVMAG-S-1004661-13</strain>
    </source>
</reference>
<name>A0A6C0ADJ7_9ZZZZ</name>